<dbReference type="GeneID" id="37045985"/>
<name>A0A316YMU0_9BASI</name>
<keyword evidence="2" id="KW-1133">Transmembrane helix</keyword>
<dbReference type="AlphaFoldDB" id="A0A316YMU0"/>
<evidence type="ECO:0000256" key="1">
    <source>
        <dbReference type="SAM" id="MobiDB-lite"/>
    </source>
</evidence>
<proteinExistence type="predicted"/>
<dbReference type="STRING" id="215250.A0A316YMU0"/>
<feature type="region of interest" description="Disordered" evidence="1">
    <location>
        <begin position="283"/>
        <end position="326"/>
    </location>
</feature>
<sequence length="326" mass="34825">MIFYRFDINTWQSFRLSMWSVCAGQPGKVSFAPSTMADIGQPEVFRCQETPIGWKGSTVTENFFSRSLSQALLLHPLAIYFSAVGAMASLSSWKPARTSDMLAICASVASAMPVLAFLADAFLFASASFNLTNGEKTLQYLGGKVTSKQLGLASWLALASAVVSLLGGSLALLAYWERINHEGAAVVPGTGRWLLRRQENRAFDLPLVGSTMTTTNSAAATDADASQTMLVASSGEKLKVSPVPPSPEVEEGYGHSFSAFALQQQQHQQQLDEQSHKLDLMLNNDEPSTCTTSRVSSIGLRSNSNSSGSGSSGSASRSMSPFGSPR</sequence>
<evidence type="ECO:0000256" key="2">
    <source>
        <dbReference type="SAM" id="Phobius"/>
    </source>
</evidence>
<keyword evidence="4" id="KW-1185">Reference proteome</keyword>
<feature type="transmembrane region" description="Helical" evidence="2">
    <location>
        <begin position="102"/>
        <end position="132"/>
    </location>
</feature>
<feature type="compositionally biased region" description="Low complexity" evidence="1">
    <location>
        <begin position="296"/>
        <end position="326"/>
    </location>
</feature>
<keyword evidence="2" id="KW-0472">Membrane</keyword>
<organism evidence="3 4">
    <name type="scientific">Acaromyces ingoldii</name>
    <dbReference type="NCBI Taxonomy" id="215250"/>
    <lineage>
        <taxon>Eukaryota</taxon>
        <taxon>Fungi</taxon>
        <taxon>Dikarya</taxon>
        <taxon>Basidiomycota</taxon>
        <taxon>Ustilaginomycotina</taxon>
        <taxon>Exobasidiomycetes</taxon>
        <taxon>Exobasidiales</taxon>
        <taxon>Cryptobasidiaceae</taxon>
        <taxon>Acaromyces</taxon>
    </lineage>
</organism>
<dbReference type="InParanoid" id="A0A316YMU0"/>
<dbReference type="Proteomes" id="UP000245768">
    <property type="component" value="Unassembled WGS sequence"/>
</dbReference>
<feature type="transmembrane region" description="Helical" evidence="2">
    <location>
        <begin position="72"/>
        <end position="90"/>
    </location>
</feature>
<keyword evidence="2" id="KW-0812">Transmembrane</keyword>
<feature type="compositionally biased region" description="Polar residues" evidence="1">
    <location>
        <begin position="285"/>
        <end position="295"/>
    </location>
</feature>
<dbReference type="RefSeq" id="XP_025377885.1">
    <property type="nucleotide sequence ID" value="XM_025524069.1"/>
</dbReference>
<reference evidence="3 4" key="1">
    <citation type="journal article" date="2018" name="Mol. Biol. Evol.">
        <title>Broad Genomic Sampling Reveals a Smut Pathogenic Ancestry of the Fungal Clade Ustilaginomycotina.</title>
        <authorList>
            <person name="Kijpornyongpan T."/>
            <person name="Mondo S.J."/>
            <person name="Barry K."/>
            <person name="Sandor L."/>
            <person name="Lee J."/>
            <person name="Lipzen A."/>
            <person name="Pangilinan J."/>
            <person name="LaButti K."/>
            <person name="Hainaut M."/>
            <person name="Henrissat B."/>
            <person name="Grigoriev I.V."/>
            <person name="Spatafora J.W."/>
            <person name="Aime M.C."/>
        </authorList>
    </citation>
    <scope>NUCLEOTIDE SEQUENCE [LARGE SCALE GENOMIC DNA]</scope>
    <source>
        <strain evidence="3 4">MCA 4198</strain>
    </source>
</reference>
<protein>
    <recommendedName>
        <fullName evidence="5">SUR7-domain-containing protein</fullName>
    </recommendedName>
</protein>
<feature type="transmembrane region" description="Helical" evidence="2">
    <location>
        <begin position="152"/>
        <end position="176"/>
    </location>
</feature>
<accession>A0A316YMU0</accession>
<evidence type="ECO:0000313" key="4">
    <source>
        <dbReference type="Proteomes" id="UP000245768"/>
    </source>
</evidence>
<gene>
    <name evidence="3" type="ORF">FA10DRAFT_286370</name>
</gene>
<evidence type="ECO:0008006" key="5">
    <source>
        <dbReference type="Google" id="ProtNLM"/>
    </source>
</evidence>
<evidence type="ECO:0000313" key="3">
    <source>
        <dbReference type="EMBL" id="PWN90687.1"/>
    </source>
</evidence>
<dbReference type="EMBL" id="KZ819636">
    <property type="protein sequence ID" value="PWN90687.1"/>
    <property type="molecule type" value="Genomic_DNA"/>
</dbReference>